<dbReference type="PANTHER" id="PTHR43731">
    <property type="entry name" value="RHOMBOID PROTEASE"/>
    <property type="match status" value="1"/>
</dbReference>
<evidence type="ECO:0000256" key="1">
    <source>
        <dbReference type="ARBA" id="ARBA00004141"/>
    </source>
</evidence>
<feature type="transmembrane region" description="Helical" evidence="8">
    <location>
        <begin position="345"/>
        <end position="363"/>
    </location>
</feature>
<evidence type="ECO:0000256" key="3">
    <source>
        <dbReference type="ARBA" id="ARBA00022692"/>
    </source>
</evidence>
<evidence type="ECO:0000256" key="7">
    <source>
        <dbReference type="SAM" id="MobiDB-lite"/>
    </source>
</evidence>
<dbReference type="AlphaFoldDB" id="A0A1J9SFL2"/>
<accession>A0A1J9SFL2</accession>
<keyword evidence="3 8" id="KW-0812">Transmembrane</keyword>
<feature type="transmembrane region" description="Helical" evidence="8">
    <location>
        <begin position="449"/>
        <end position="468"/>
    </location>
</feature>
<gene>
    <name evidence="10" type="ORF">BKCO1_4000194</name>
</gene>
<dbReference type="EMBL" id="MNUE01000004">
    <property type="protein sequence ID" value="OJD38604.1"/>
    <property type="molecule type" value="Genomic_DNA"/>
</dbReference>
<dbReference type="GO" id="GO:0016020">
    <property type="term" value="C:membrane"/>
    <property type="evidence" value="ECO:0007669"/>
    <property type="project" value="UniProtKB-SubCell"/>
</dbReference>
<keyword evidence="6 8" id="KW-0472">Membrane</keyword>
<proteinExistence type="inferred from homology"/>
<evidence type="ECO:0000256" key="8">
    <source>
        <dbReference type="SAM" id="Phobius"/>
    </source>
</evidence>
<dbReference type="Proteomes" id="UP000183809">
    <property type="component" value="Unassembled WGS sequence"/>
</dbReference>
<feature type="region of interest" description="Disordered" evidence="7">
    <location>
        <begin position="83"/>
        <end position="116"/>
    </location>
</feature>
<comment type="subcellular location">
    <subcellularLocation>
        <location evidence="1">Membrane</location>
        <topology evidence="1">Multi-pass membrane protein</topology>
    </subcellularLocation>
</comment>
<feature type="region of interest" description="Disordered" evidence="7">
    <location>
        <begin position="240"/>
        <end position="265"/>
    </location>
</feature>
<organism evidence="10 11">
    <name type="scientific">Diplodia corticola</name>
    <dbReference type="NCBI Taxonomy" id="236234"/>
    <lineage>
        <taxon>Eukaryota</taxon>
        <taxon>Fungi</taxon>
        <taxon>Dikarya</taxon>
        <taxon>Ascomycota</taxon>
        <taxon>Pezizomycotina</taxon>
        <taxon>Dothideomycetes</taxon>
        <taxon>Dothideomycetes incertae sedis</taxon>
        <taxon>Botryosphaeriales</taxon>
        <taxon>Botryosphaeriaceae</taxon>
        <taxon>Diplodia</taxon>
    </lineage>
</organism>
<evidence type="ECO:0000259" key="9">
    <source>
        <dbReference type="Pfam" id="PF01694"/>
    </source>
</evidence>
<dbReference type="Pfam" id="PF01694">
    <property type="entry name" value="Rhomboid"/>
    <property type="match status" value="1"/>
</dbReference>
<feature type="transmembrane region" description="Helical" evidence="8">
    <location>
        <begin position="304"/>
        <end position="325"/>
    </location>
</feature>
<dbReference type="SUPFAM" id="SSF144091">
    <property type="entry name" value="Rhomboid-like"/>
    <property type="match status" value="1"/>
</dbReference>
<comment type="similarity">
    <text evidence="2">Belongs to the peptidase S54 family.</text>
</comment>
<keyword evidence="4" id="KW-0378">Hydrolase</keyword>
<dbReference type="STRING" id="236234.A0A1J9SFL2"/>
<evidence type="ECO:0000256" key="6">
    <source>
        <dbReference type="ARBA" id="ARBA00023136"/>
    </source>
</evidence>
<keyword evidence="11" id="KW-1185">Reference proteome</keyword>
<dbReference type="RefSeq" id="XP_020134215.1">
    <property type="nucleotide sequence ID" value="XM_020275620.1"/>
</dbReference>
<evidence type="ECO:0000256" key="2">
    <source>
        <dbReference type="ARBA" id="ARBA00009045"/>
    </source>
</evidence>
<evidence type="ECO:0000313" key="10">
    <source>
        <dbReference type="EMBL" id="OJD38604.1"/>
    </source>
</evidence>
<dbReference type="OrthoDB" id="10260614at2759"/>
<feature type="domain" description="Peptidase S54 rhomboid" evidence="9">
    <location>
        <begin position="389"/>
        <end position="531"/>
    </location>
</feature>
<protein>
    <submittedName>
        <fullName evidence="10">Rhomboid family protein</fullName>
    </submittedName>
</protein>
<feature type="compositionally biased region" description="Basic and acidic residues" evidence="7">
    <location>
        <begin position="240"/>
        <end position="259"/>
    </location>
</feature>
<dbReference type="InterPro" id="IPR050925">
    <property type="entry name" value="Rhomboid_protease_S54"/>
</dbReference>
<feature type="transmembrane region" description="Helical" evidence="8">
    <location>
        <begin position="375"/>
        <end position="393"/>
    </location>
</feature>
<feature type="transmembrane region" description="Helical" evidence="8">
    <location>
        <begin position="424"/>
        <end position="442"/>
    </location>
</feature>
<feature type="transmembrane region" description="Helical" evidence="8">
    <location>
        <begin position="488"/>
        <end position="506"/>
    </location>
</feature>
<dbReference type="InterPro" id="IPR035952">
    <property type="entry name" value="Rhomboid-like_sf"/>
</dbReference>
<evidence type="ECO:0000256" key="5">
    <source>
        <dbReference type="ARBA" id="ARBA00022989"/>
    </source>
</evidence>
<dbReference type="GO" id="GO:0004252">
    <property type="term" value="F:serine-type endopeptidase activity"/>
    <property type="evidence" value="ECO:0007669"/>
    <property type="project" value="InterPro"/>
</dbReference>
<feature type="compositionally biased region" description="Basic and acidic residues" evidence="7">
    <location>
        <begin position="87"/>
        <end position="102"/>
    </location>
</feature>
<dbReference type="Gene3D" id="1.20.1540.10">
    <property type="entry name" value="Rhomboid-like"/>
    <property type="match status" value="1"/>
</dbReference>
<dbReference type="InterPro" id="IPR022764">
    <property type="entry name" value="Peptidase_S54_rhomboid_dom"/>
</dbReference>
<evidence type="ECO:0000313" key="11">
    <source>
        <dbReference type="Proteomes" id="UP000183809"/>
    </source>
</evidence>
<name>A0A1J9SFL2_9PEZI</name>
<sequence>MSNACIVACRPFWGLRSSSLALSARSIASAVAAARPASPRAVPSHISRLGTTPLKCSSLRPPLLRLLDHRHFTTSTVAFARKQPASKKADLHPSSKGLKEAQDAEGNEDTQLPGGDLQKDQITQIFGPGISAAEGNSFLRVLQHRRVTGSLAEKGVEGPTSFPRERALNALEYLRSTYPFDEEAAAAEWARREAQRLEGMMIQRAQDLKLYKKGDSEQTLGNVYGHSELEALRRRNEKVYERQKEEEERRKEVQEKEGLAGKGGTLGPVKAKTELRKKEKSEWLKYYEEQAVIRKEKEAPKMSAAARILPSAFVSALILAGLYIFTETYTPPSSAARLWPDTPPALATCFALLNINLFIFLAWRFPPFYRPFNKYLLQTPGYPTALSVLGNIFSHQDPKHLFMNMLILMGAGPQLHELVGRADFLAVYLAGGVLGSLGSLVASVARRSFAVSTLGASGALAATIGALLLLKDADAFAVPFFPEYRVPVSSAGLLAACLAYEVWGLARGGARTGMDHVAHLGGYATGMAGAGLLKWRVAERRRVAEEKKREMGFLQRTFGAGRDE</sequence>
<dbReference type="GO" id="GO:0006465">
    <property type="term" value="P:signal peptide processing"/>
    <property type="evidence" value="ECO:0007669"/>
    <property type="project" value="TreeGrafter"/>
</dbReference>
<comment type="caution">
    <text evidence="10">The sequence shown here is derived from an EMBL/GenBank/DDBJ whole genome shotgun (WGS) entry which is preliminary data.</text>
</comment>
<dbReference type="GeneID" id="31015881"/>
<reference evidence="10 11" key="1">
    <citation type="submission" date="2016-10" db="EMBL/GenBank/DDBJ databases">
        <title>Proteomics and genomics reveal pathogen-plant mechanisms compatible with a hemibiotrophic lifestyle of Diplodia corticola.</title>
        <authorList>
            <person name="Fernandes I."/>
            <person name="De Jonge R."/>
            <person name="Van De Peer Y."/>
            <person name="Devreese B."/>
            <person name="Alves A."/>
            <person name="Esteves A.C."/>
        </authorList>
    </citation>
    <scope>NUCLEOTIDE SEQUENCE [LARGE SCALE GENOMIC DNA]</scope>
    <source>
        <strain evidence="10 11">CBS 112549</strain>
    </source>
</reference>
<dbReference type="PANTHER" id="PTHR43731:SF14">
    <property type="entry name" value="PRESENILIN-ASSOCIATED RHOMBOID-LIKE PROTEIN, MITOCHONDRIAL"/>
    <property type="match status" value="1"/>
</dbReference>
<evidence type="ECO:0000256" key="4">
    <source>
        <dbReference type="ARBA" id="ARBA00022801"/>
    </source>
</evidence>
<keyword evidence="5 8" id="KW-1133">Transmembrane helix</keyword>